<sequence>MKTSKYISKIGVGTVQFGLDYGISNTKGKVSPNEVSQILKLAEDNRIAYLDTARAYGNSEQVLGMNLKNSFNIVSKISPAAKNAHQEIKISLENLQIEKLYAYLFHDFDTFKNQPSLWEELKEAKSEGKVKKIGFSLYYPSELELLFEQNIEFDILQIPYNLFDRRFEPYFQKLKSKNIEIHVRSVFLQGLFFMDNQNLSTHFDSASKKLTDLHVLAKNHQLNKTALPLFFVLNNPNIDVALLGLSSLSDLEKNLKIINDFDKIEQLKLDFTTFEEQNEKIILPFLWEN</sequence>
<keyword evidence="3" id="KW-1185">Reference proteome</keyword>
<dbReference type="HOGENOM" id="CLU_023205_11_0_10"/>
<protein>
    <submittedName>
        <fullName evidence="2">Putative oxidoreductase, aryl-alcohol dehydrogenase like protein</fullName>
    </submittedName>
</protein>
<dbReference type="Pfam" id="PF00248">
    <property type="entry name" value="Aldo_ket_red"/>
    <property type="match status" value="1"/>
</dbReference>
<dbReference type="RefSeq" id="WP_014799283.1">
    <property type="nucleotide sequence ID" value="NC_018018.1"/>
</dbReference>
<dbReference type="eggNOG" id="COG0667">
    <property type="taxonomic scope" value="Bacteria"/>
</dbReference>
<proteinExistence type="predicted"/>
<dbReference type="InterPro" id="IPR053135">
    <property type="entry name" value="AKR2_Oxidoreductase"/>
</dbReference>
<dbReference type="PATRIC" id="fig|880071.3.peg.3546"/>
<dbReference type="Proteomes" id="UP000006054">
    <property type="component" value="Chromosome"/>
</dbReference>
<dbReference type="OrthoDB" id="9773828at2"/>
<dbReference type="PANTHER" id="PTHR43312:SF1">
    <property type="entry name" value="NADP-DEPENDENT OXIDOREDUCTASE DOMAIN-CONTAINING PROTEIN"/>
    <property type="match status" value="1"/>
</dbReference>
<dbReference type="Gene3D" id="3.20.20.100">
    <property type="entry name" value="NADP-dependent oxidoreductase domain"/>
    <property type="match status" value="1"/>
</dbReference>
<dbReference type="STRING" id="880071.Fleli_3539"/>
<dbReference type="SUPFAM" id="SSF51430">
    <property type="entry name" value="NAD(P)-linked oxidoreductase"/>
    <property type="match status" value="1"/>
</dbReference>
<evidence type="ECO:0000313" key="3">
    <source>
        <dbReference type="Proteomes" id="UP000006054"/>
    </source>
</evidence>
<accession>I4APH3</accession>
<evidence type="ECO:0000259" key="1">
    <source>
        <dbReference type="Pfam" id="PF00248"/>
    </source>
</evidence>
<name>I4APH3_BERLS</name>
<dbReference type="AlphaFoldDB" id="I4APH3"/>
<dbReference type="EMBL" id="CP003345">
    <property type="protein sequence ID" value="AFM05858.1"/>
    <property type="molecule type" value="Genomic_DNA"/>
</dbReference>
<feature type="domain" description="NADP-dependent oxidoreductase" evidence="1">
    <location>
        <begin position="9"/>
        <end position="259"/>
    </location>
</feature>
<reference evidence="3" key="1">
    <citation type="submission" date="2012-06" db="EMBL/GenBank/DDBJ databases">
        <title>The complete genome of Flexibacter litoralis DSM 6794.</title>
        <authorList>
            <person name="Lucas S."/>
            <person name="Copeland A."/>
            <person name="Lapidus A."/>
            <person name="Glavina del Rio T."/>
            <person name="Dalin E."/>
            <person name="Tice H."/>
            <person name="Bruce D."/>
            <person name="Goodwin L."/>
            <person name="Pitluck S."/>
            <person name="Peters L."/>
            <person name="Ovchinnikova G."/>
            <person name="Lu M."/>
            <person name="Kyrpides N."/>
            <person name="Mavromatis K."/>
            <person name="Ivanova N."/>
            <person name="Brettin T."/>
            <person name="Detter J.C."/>
            <person name="Han C."/>
            <person name="Larimer F."/>
            <person name="Land M."/>
            <person name="Hauser L."/>
            <person name="Markowitz V."/>
            <person name="Cheng J.-F."/>
            <person name="Hugenholtz P."/>
            <person name="Woyke T."/>
            <person name="Wu D."/>
            <person name="Spring S."/>
            <person name="Lang E."/>
            <person name="Kopitz M."/>
            <person name="Brambilla E."/>
            <person name="Klenk H.-P."/>
            <person name="Eisen J.A."/>
        </authorList>
    </citation>
    <scope>NUCLEOTIDE SEQUENCE [LARGE SCALE GENOMIC DNA]</scope>
    <source>
        <strain evidence="3">ATCC 23117 / DSM 6794 / NBRC 15988 / NCIMB 1366 / Sio-4</strain>
    </source>
</reference>
<evidence type="ECO:0000313" key="2">
    <source>
        <dbReference type="EMBL" id="AFM05858.1"/>
    </source>
</evidence>
<organism evidence="2 3">
    <name type="scientific">Bernardetia litoralis (strain ATCC 23117 / DSM 6794 / NBRC 15988 / NCIMB 1366 / Fx l1 / Sio-4)</name>
    <name type="common">Flexibacter litoralis</name>
    <dbReference type="NCBI Taxonomy" id="880071"/>
    <lineage>
        <taxon>Bacteria</taxon>
        <taxon>Pseudomonadati</taxon>
        <taxon>Bacteroidota</taxon>
        <taxon>Cytophagia</taxon>
        <taxon>Cytophagales</taxon>
        <taxon>Bernardetiaceae</taxon>
        <taxon>Bernardetia</taxon>
    </lineage>
</organism>
<dbReference type="InterPro" id="IPR023210">
    <property type="entry name" value="NADP_OxRdtase_dom"/>
</dbReference>
<dbReference type="CDD" id="cd19097">
    <property type="entry name" value="AKR_unchar"/>
    <property type="match status" value="1"/>
</dbReference>
<dbReference type="PANTHER" id="PTHR43312">
    <property type="entry name" value="D-THREO-ALDOSE 1-DEHYDROGENASE"/>
    <property type="match status" value="1"/>
</dbReference>
<gene>
    <name evidence="2" type="ordered locus">Fleli_3539</name>
</gene>
<dbReference type="InterPro" id="IPR036812">
    <property type="entry name" value="NAD(P)_OxRdtase_dom_sf"/>
</dbReference>
<dbReference type="KEGG" id="fli:Fleli_3539"/>